<dbReference type="Pfam" id="PF02770">
    <property type="entry name" value="Acyl-CoA_dh_M"/>
    <property type="match status" value="1"/>
</dbReference>
<evidence type="ECO:0000256" key="3">
    <source>
        <dbReference type="ARBA" id="ARBA00022630"/>
    </source>
</evidence>
<comment type="similarity">
    <text evidence="2 10">Belongs to the acyl-CoA dehydrogenase family.</text>
</comment>
<sequence length="589" mass="64660">MPQYIAPLNDMSFVLFDVLKAQDLSLCPGFEDANEEMIRAILDEAAKLSENILDPINQSGDIEGCHYDPETKLVTTPKGFKEAYRAFADGGWSGLSASPEYGGQGLPSLVKIVVDEMACSSNLSMGMYPGLSHGAIDALTMHASDELKDKYLPNLIAGEWTGTMCLTEPQCGTDLGLVRTKAEPQDDGSYNITGTKIWITGGEQDLVENIVHLVLAKLPGAPDTSKGISLFLVPKFLEDGTRNPAFCGGLEHKMGIKASATCVMNFENAKGWLIGKENEGLKCMFTMMNSARIMVGVQGLGLAEKAYQISLGFAKERLQSRSLTGAKHPEEKADPIIVHPDVRRMLTQQKVFLEGARCMAYWTGMNLDLSEKHPDQAVREEADDLVQIMTPIVKAYLTDEGYFSTDQALQSMGGAGFTQDWEVEQLLRDGRIARIYEGTNGIQSLDLVGRKLMIKGGRLPKTYFKVMHEMLAKVDNEQHKEQCKTLLNTLQKSLMWLAGNAMQDAEIVGAAATPMLKLFSLTTMGVMWATMANVATADLTSGKYSEDFYQGKVKAADHFFRTAKSQAELLQADIEAGKETLMNFTAEQF</sequence>
<feature type="domain" description="Acyl-CoA dehydrogenase/oxidase C-terminal" evidence="11">
    <location>
        <begin position="278"/>
        <end position="446"/>
    </location>
</feature>
<dbReference type="FunFam" id="2.40.110.10:FF:000031">
    <property type="entry name" value="Acyl-CoA dehydrogenase, putative"/>
    <property type="match status" value="1"/>
</dbReference>
<dbReference type="EC" id="1.3.99.41" evidence="8"/>
<evidence type="ECO:0000256" key="4">
    <source>
        <dbReference type="ARBA" id="ARBA00022827"/>
    </source>
</evidence>
<evidence type="ECO:0000313" key="16">
    <source>
        <dbReference type="Proteomes" id="UP000032749"/>
    </source>
</evidence>
<evidence type="ECO:0000256" key="10">
    <source>
        <dbReference type="RuleBase" id="RU362125"/>
    </source>
</evidence>
<dbReference type="InterPro" id="IPR037069">
    <property type="entry name" value="AcylCoA_DH/ox_N_sf"/>
</dbReference>
<dbReference type="Gene3D" id="1.20.140.10">
    <property type="entry name" value="Butyryl-CoA Dehydrogenase, subunit A, domain 3"/>
    <property type="match status" value="1"/>
</dbReference>
<dbReference type="GO" id="GO:0016627">
    <property type="term" value="F:oxidoreductase activity, acting on the CH-CH group of donors"/>
    <property type="evidence" value="ECO:0007669"/>
    <property type="project" value="InterPro"/>
</dbReference>
<dbReference type="SUPFAM" id="SSF47203">
    <property type="entry name" value="Acyl-CoA dehydrogenase C-terminal domain-like"/>
    <property type="match status" value="1"/>
</dbReference>
<evidence type="ECO:0000259" key="12">
    <source>
        <dbReference type="Pfam" id="PF02770"/>
    </source>
</evidence>
<dbReference type="SUPFAM" id="SSF56645">
    <property type="entry name" value="Acyl-CoA dehydrogenase NM domain-like"/>
    <property type="match status" value="1"/>
</dbReference>
<evidence type="ECO:0000259" key="14">
    <source>
        <dbReference type="Pfam" id="PF12806"/>
    </source>
</evidence>
<evidence type="ECO:0000313" key="15">
    <source>
        <dbReference type="EMBL" id="CCK76938.1"/>
    </source>
</evidence>
<dbReference type="InterPro" id="IPR046373">
    <property type="entry name" value="Acyl-CoA_Oxase/DH_mid-dom_sf"/>
</dbReference>
<dbReference type="InterPro" id="IPR013786">
    <property type="entry name" value="AcylCoA_DH/ox_N"/>
</dbReference>
<feature type="domain" description="Acyl-CoA dehydrogenase/oxidase N-terminal" evidence="13">
    <location>
        <begin position="81"/>
        <end position="159"/>
    </location>
</feature>
<comment type="cofactor">
    <cofactor evidence="1 10">
        <name>FAD</name>
        <dbReference type="ChEBI" id="CHEBI:57692"/>
    </cofactor>
</comment>
<dbReference type="AlphaFoldDB" id="R4YTF3"/>
<feature type="domain" description="Acetyl-CoA dehydrogenase-like C-terminal" evidence="14">
    <location>
        <begin position="467"/>
        <end position="584"/>
    </location>
</feature>
<proteinExistence type="inferred from homology"/>
<dbReference type="STRING" id="698738.OLEAN_C27620"/>
<evidence type="ECO:0000259" key="11">
    <source>
        <dbReference type="Pfam" id="PF00441"/>
    </source>
</evidence>
<dbReference type="KEGG" id="oai:OLEAN_C27620"/>
<dbReference type="Gene3D" id="2.40.110.10">
    <property type="entry name" value="Butyryl-CoA Dehydrogenase, subunit A, domain 2"/>
    <property type="match status" value="1"/>
</dbReference>
<keyword evidence="4 10" id="KW-0274">FAD</keyword>
<dbReference type="Pfam" id="PF12806">
    <property type="entry name" value="Acyl-CoA_dh_C"/>
    <property type="match status" value="1"/>
</dbReference>
<reference evidence="15 16" key="1">
    <citation type="journal article" date="2013" name="Nat. Commun.">
        <title>Genome sequence and functional genomic analysis of the oil-degrading bacterium Oleispira antarctica.</title>
        <authorList>
            <person name="Kube M."/>
            <person name="Chernikova T.N."/>
            <person name="Al-Ramahi Y."/>
            <person name="Beloqui A."/>
            <person name="Lopez-Cortez N."/>
            <person name="Guazzaroni M.E."/>
            <person name="Heipieper H.J."/>
            <person name="Klages S."/>
            <person name="Kotsyurbenko O.R."/>
            <person name="Langer I."/>
            <person name="Nechitaylo T.Y."/>
            <person name="Lunsdorf H."/>
            <person name="Fernandez M."/>
            <person name="Juarez S."/>
            <person name="Ciordia S."/>
            <person name="Singer A."/>
            <person name="Kagan O."/>
            <person name="Egorova O."/>
            <person name="Petit P.A."/>
            <person name="Stogios P."/>
            <person name="Kim Y."/>
            <person name="Tchigvintsev A."/>
            <person name="Flick R."/>
            <person name="Denaro R."/>
            <person name="Genovese M."/>
            <person name="Albar J.P."/>
            <person name="Reva O.N."/>
            <person name="Martinez-Gomariz M."/>
            <person name="Tran H."/>
            <person name="Ferrer M."/>
            <person name="Savchenko A."/>
            <person name="Yakunin A.F."/>
            <person name="Yakimov M.M."/>
            <person name="Golyshina O.V."/>
            <person name="Reinhardt R."/>
            <person name="Golyshin P.N."/>
        </authorList>
    </citation>
    <scope>NUCLEOTIDE SEQUENCE [LARGE SCALE GENOMIC DNA]</scope>
</reference>
<dbReference type="Proteomes" id="UP000032749">
    <property type="component" value="Chromosome"/>
</dbReference>
<comment type="catalytic activity">
    <reaction evidence="6">
        <text>3-(methylsulfanyl)propanoyl-CoA + oxidized [electron-transfer flavoprotein] + H(+) = 3-(methylsulfanyl)acryloyl-CoA + reduced [electron-transfer flavoprotein]</text>
        <dbReference type="Rhea" id="RHEA:52612"/>
        <dbReference type="Rhea" id="RHEA-COMP:10685"/>
        <dbReference type="Rhea" id="RHEA-COMP:10686"/>
        <dbReference type="ChEBI" id="CHEBI:15378"/>
        <dbReference type="ChEBI" id="CHEBI:57692"/>
        <dbReference type="ChEBI" id="CHEBI:58307"/>
        <dbReference type="ChEBI" id="CHEBI:82815"/>
        <dbReference type="ChEBI" id="CHEBI:84994"/>
        <dbReference type="EC" id="1.3.99.41"/>
    </reaction>
    <physiologicalReaction direction="left-to-right" evidence="6">
        <dbReference type="Rhea" id="RHEA:52613"/>
    </physiologicalReaction>
</comment>
<keyword evidence="3 10" id="KW-0285">Flavoprotein</keyword>
<protein>
    <recommendedName>
        <fullName evidence="9">3-methylmercaptopropionyl-CoA dehydrogenase</fullName>
        <ecNumber evidence="8">1.3.99.41</ecNumber>
    </recommendedName>
</protein>
<dbReference type="PANTHER" id="PTHR42803">
    <property type="entry name" value="ACYL-COA DEHYDROGENASE"/>
    <property type="match status" value="1"/>
</dbReference>
<dbReference type="EMBL" id="FO203512">
    <property type="protein sequence ID" value="CCK76938.1"/>
    <property type="molecule type" value="Genomic_DNA"/>
</dbReference>
<evidence type="ECO:0000256" key="8">
    <source>
        <dbReference type="ARBA" id="ARBA00066694"/>
    </source>
</evidence>
<keyword evidence="5 10" id="KW-0560">Oxidoreductase</keyword>
<evidence type="ECO:0000256" key="5">
    <source>
        <dbReference type="ARBA" id="ARBA00023002"/>
    </source>
</evidence>
<dbReference type="InterPro" id="IPR009100">
    <property type="entry name" value="AcylCoA_DH/oxidase_NM_dom_sf"/>
</dbReference>
<dbReference type="OrthoDB" id="9764895at2"/>
<organism evidence="15 16">
    <name type="scientific">Oleispira antarctica RB-8</name>
    <dbReference type="NCBI Taxonomy" id="698738"/>
    <lineage>
        <taxon>Bacteria</taxon>
        <taxon>Pseudomonadati</taxon>
        <taxon>Pseudomonadota</taxon>
        <taxon>Gammaproteobacteria</taxon>
        <taxon>Oceanospirillales</taxon>
        <taxon>Oceanospirillaceae</taxon>
        <taxon>Oleispira</taxon>
    </lineage>
</organism>
<dbReference type="InterPro" id="IPR052166">
    <property type="entry name" value="Diverse_Acyl-CoA_DH"/>
</dbReference>
<dbReference type="GO" id="GO:0050660">
    <property type="term" value="F:flavin adenine dinucleotide binding"/>
    <property type="evidence" value="ECO:0007669"/>
    <property type="project" value="InterPro"/>
</dbReference>
<accession>R4YTF3</accession>
<dbReference type="InterPro" id="IPR025878">
    <property type="entry name" value="Acyl-CoA_dh-like_C_dom"/>
</dbReference>
<dbReference type="InterPro" id="IPR006091">
    <property type="entry name" value="Acyl-CoA_Oxase/DH_mid-dom"/>
</dbReference>
<evidence type="ECO:0000256" key="2">
    <source>
        <dbReference type="ARBA" id="ARBA00009347"/>
    </source>
</evidence>
<gene>
    <name evidence="15" type="ORF">OLEAN_C27620</name>
</gene>
<dbReference type="InterPro" id="IPR009075">
    <property type="entry name" value="AcylCo_DH/oxidase_C"/>
</dbReference>
<evidence type="ECO:0000256" key="7">
    <source>
        <dbReference type="ARBA" id="ARBA00058683"/>
    </source>
</evidence>
<comment type="function">
    <text evidence="7">Involved in the assimilation of dimethylsulphoniopropionate (DMSP), an important compound in the fixation of carbon in marine phytoplankton, by mediating the conversion of 3-(methylthio)propanoyl-CoA (MMPA-CoA) to 3-(methylthio)acryloyl-CoA (MTA-CoA).</text>
</comment>
<evidence type="ECO:0000256" key="1">
    <source>
        <dbReference type="ARBA" id="ARBA00001974"/>
    </source>
</evidence>
<feature type="domain" description="Acyl-CoA oxidase/dehydrogenase middle" evidence="12">
    <location>
        <begin position="164"/>
        <end position="268"/>
    </location>
</feature>
<dbReference type="Gene3D" id="1.10.540.10">
    <property type="entry name" value="Acyl-CoA dehydrogenase/oxidase, N-terminal domain"/>
    <property type="match status" value="1"/>
</dbReference>
<dbReference type="Pfam" id="PF02771">
    <property type="entry name" value="Acyl-CoA_dh_N"/>
    <property type="match status" value="1"/>
</dbReference>
<evidence type="ECO:0000259" key="13">
    <source>
        <dbReference type="Pfam" id="PF02771"/>
    </source>
</evidence>
<name>R4YTF3_OLEAN</name>
<keyword evidence="16" id="KW-1185">Reference proteome</keyword>
<evidence type="ECO:0000256" key="6">
    <source>
        <dbReference type="ARBA" id="ARBA00051388"/>
    </source>
</evidence>
<dbReference type="InterPro" id="IPR036250">
    <property type="entry name" value="AcylCo_DH-like_C"/>
</dbReference>
<dbReference type="Pfam" id="PF00441">
    <property type="entry name" value="Acyl-CoA_dh_1"/>
    <property type="match status" value="1"/>
</dbReference>
<dbReference type="PANTHER" id="PTHR42803:SF1">
    <property type="entry name" value="BROAD-SPECIFICITY LINEAR ACYL-COA DEHYDROGENASE FADE5"/>
    <property type="match status" value="1"/>
</dbReference>
<dbReference type="HOGENOM" id="CLU_018204_12_2_6"/>
<evidence type="ECO:0000256" key="9">
    <source>
        <dbReference type="ARBA" id="ARBA00069043"/>
    </source>
</evidence>
<dbReference type="PATRIC" id="fig|698738.3.peg.2863"/>